<reference evidence="1" key="1">
    <citation type="submission" date="2019-09" db="EMBL/GenBank/DDBJ databases">
        <title>Characterisation of the sponge microbiome using genome-centric metagenomics.</title>
        <authorList>
            <person name="Engelberts J.P."/>
            <person name="Robbins S.J."/>
            <person name="De Goeij J.M."/>
            <person name="Aranda M."/>
            <person name="Bell S.C."/>
            <person name="Webster N.S."/>
        </authorList>
    </citation>
    <scope>NUCLEOTIDE SEQUENCE</scope>
    <source>
        <strain evidence="1">SB0661_bin_32</strain>
    </source>
</reference>
<comment type="caution">
    <text evidence="1">The sequence shown here is derived from an EMBL/GenBank/DDBJ whole genome shotgun (WGS) entry which is preliminary data.</text>
</comment>
<accession>A0A6B1D607</accession>
<proteinExistence type="predicted"/>
<name>A0A6B1D607_9CHLR</name>
<gene>
    <name evidence="1" type="ORF">F4X14_08735</name>
</gene>
<organism evidence="1">
    <name type="scientific">Caldilineaceae bacterium SB0661_bin_32</name>
    <dbReference type="NCBI Taxonomy" id="2605255"/>
    <lineage>
        <taxon>Bacteria</taxon>
        <taxon>Bacillati</taxon>
        <taxon>Chloroflexota</taxon>
        <taxon>Caldilineae</taxon>
        <taxon>Caldilineales</taxon>
        <taxon>Caldilineaceae</taxon>
    </lineage>
</organism>
<protein>
    <submittedName>
        <fullName evidence="1">Uncharacterized protein</fullName>
    </submittedName>
</protein>
<dbReference type="EMBL" id="VXMH01000040">
    <property type="protein sequence ID" value="MYC95046.1"/>
    <property type="molecule type" value="Genomic_DNA"/>
</dbReference>
<sequence>MDSLQTSESERTTIYRNRSSGEEAVGYVCGEEIFRLRWGTGVSIGRYERDNGGWRIFRATRFDEKELGRITTDGVIHSHGLFEGGSLGWLESDGTVVRGGLIFAEEEVGRVEGPQLLTAAAALLLIFVPDEDEASREMERRD</sequence>
<dbReference type="AlphaFoldDB" id="A0A6B1D607"/>
<evidence type="ECO:0000313" key="1">
    <source>
        <dbReference type="EMBL" id="MYC95046.1"/>
    </source>
</evidence>